<keyword evidence="3" id="KW-1185">Reference proteome</keyword>
<dbReference type="InterPro" id="IPR005232">
    <property type="entry name" value="LarE"/>
</dbReference>
<evidence type="ECO:0000313" key="3">
    <source>
        <dbReference type="Proteomes" id="UP000289437"/>
    </source>
</evidence>
<evidence type="ECO:0000256" key="1">
    <source>
        <dbReference type="PIRSR" id="PIRSR006661-1"/>
    </source>
</evidence>
<protein>
    <submittedName>
        <fullName evidence="2">PP-loop domain protein</fullName>
    </submittedName>
</protein>
<reference evidence="2 3" key="1">
    <citation type="submission" date="2018-11" db="EMBL/GenBank/DDBJ databases">
        <authorList>
            <person name="Mardanov A.V."/>
            <person name="Ravin N.V."/>
            <person name="Dedysh S.N."/>
        </authorList>
    </citation>
    <scope>NUCLEOTIDE SEQUENCE [LARGE SCALE GENOMIC DNA]</scope>
    <source>
        <strain evidence="2 3">AF10</strain>
    </source>
</reference>
<accession>A0A4Q0SY96</accession>
<dbReference type="Proteomes" id="UP000289437">
    <property type="component" value="Unassembled WGS sequence"/>
</dbReference>
<dbReference type="NCBIfam" id="TIGR00268">
    <property type="entry name" value="ATP-dependent sacrificial sulfur transferase LarE"/>
    <property type="match status" value="1"/>
</dbReference>
<gene>
    <name evidence="2" type="ORF">GRAN_4064</name>
</gene>
<dbReference type="AlphaFoldDB" id="A0A4Q0SY96"/>
<dbReference type="PANTHER" id="PTHR43169">
    <property type="entry name" value="EXSB FAMILY PROTEIN"/>
    <property type="match status" value="1"/>
</dbReference>
<dbReference type="PANTHER" id="PTHR43169:SF2">
    <property type="entry name" value="NAD_GMP SYNTHASE DOMAIN-CONTAINING PROTEIN"/>
    <property type="match status" value="1"/>
</dbReference>
<dbReference type="PIRSF" id="PIRSF006661">
    <property type="entry name" value="PP-lp_UCP006661"/>
    <property type="match status" value="1"/>
</dbReference>
<dbReference type="Gene3D" id="3.40.50.620">
    <property type="entry name" value="HUPs"/>
    <property type="match status" value="1"/>
</dbReference>
<reference evidence="3" key="2">
    <citation type="submission" date="2019-02" db="EMBL/GenBank/DDBJ databases">
        <title>Granulicella sibirica sp. nov., a psychrotolerant acidobacterium isolated from an organic soil layer in forested tundra, West Siberia.</title>
        <authorList>
            <person name="Oshkin I.Y."/>
            <person name="Kulichevskaya I.S."/>
            <person name="Rijpstra W.I.C."/>
            <person name="Sinninghe Damste J.S."/>
            <person name="Rakitin A.L."/>
            <person name="Ravin N.V."/>
            <person name="Dedysh S.N."/>
        </authorList>
    </citation>
    <scope>NUCLEOTIDE SEQUENCE [LARGE SCALE GENOMIC DNA]</scope>
    <source>
        <strain evidence="3">AF10</strain>
    </source>
</reference>
<name>A0A4Q0SY96_9BACT</name>
<evidence type="ECO:0000313" key="2">
    <source>
        <dbReference type="EMBL" id="RXH54960.1"/>
    </source>
</evidence>
<dbReference type="InterPro" id="IPR052188">
    <property type="entry name" value="Ni-pincer_cofactor_biosynth"/>
</dbReference>
<dbReference type="EMBL" id="RDSM01000003">
    <property type="protein sequence ID" value="RXH54960.1"/>
    <property type="molecule type" value="Genomic_DNA"/>
</dbReference>
<dbReference type="InterPro" id="IPR014729">
    <property type="entry name" value="Rossmann-like_a/b/a_fold"/>
</dbReference>
<dbReference type="CDD" id="cd01990">
    <property type="entry name" value="LarE-like"/>
    <property type="match status" value="1"/>
</dbReference>
<organism evidence="2 3">
    <name type="scientific">Granulicella sibirica</name>
    <dbReference type="NCBI Taxonomy" id="2479048"/>
    <lineage>
        <taxon>Bacteria</taxon>
        <taxon>Pseudomonadati</taxon>
        <taxon>Acidobacteriota</taxon>
        <taxon>Terriglobia</taxon>
        <taxon>Terriglobales</taxon>
        <taxon>Acidobacteriaceae</taxon>
        <taxon>Granulicella</taxon>
    </lineage>
</organism>
<dbReference type="SUPFAM" id="SSF52402">
    <property type="entry name" value="Adenine nucleotide alpha hydrolases-like"/>
    <property type="match status" value="1"/>
</dbReference>
<dbReference type="GO" id="GO:0016783">
    <property type="term" value="F:sulfurtransferase activity"/>
    <property type="evidence" value="ECO:0007669"/>
    <property type="project" value="InterPro"/>
</dbReference>
<feature type="active site" description="Nucleophile and sulfur donor" evidence="1">
    <location>
        <position position="220"/>
    </location>
</feature>
<comment type="caution">
    <text evidence="2">The sequence shown here is derived from an EMBL/GenBank/DDBJ whole genome shotgun (WGS) entry which is preliminary data.</text>
</comment>
<sequence length="320" mass="34688">MPLVPAGQPHDPVTRFILPEIDDYALHPSLPYNHLSRKVTPMHPDVALAAKSVHLHETLLGLGSVLVAYSGGTDSAFLAYAAHRALGPKMLAVIADSASLPRAELAAALAFTAEHGIPTQILQTDELSREDYARNDSQRCFHCKDTLFAAMEIERARLGFAHLAYGMNLDDKGEFRPGQKAAAMHHAVAPLVTAELTKPEIRDLARATGLSLADKPASACLSSRIEYGRPVTRENLAQVEQAEAALHAMGFPQVRVRHHGDLARVEIARTDLARVLSLDTLDRITAVLKPLGFTYVTLDTQGYRSGSMNDILTTIAPARA</sequence>
<proteinExistence type="predicted"/>